<evidence type="ECO:0000259" key="3">
    <source>
        <dbReference type="Pfam" id="PF02525"/>
    </source>
</evidence>
<dbReference type="AlphaFoldDB" id="A0A9W8VGB5"/>
<evidence type="ECO:0000256" key="2">
    <source>
        <dbReference type="ARBA" id="ARBA00023002"/>
    </source>
</evidence>
<dbReference type="GO" id="GO:0003955">
    <property type="term" value="F:NAD(P)H dehydrogenase (quinone) activity"/>
    <property type="evidence" value="ECO:0007669"/>
    <property type="project" value="TreeGrafter"/>
</dbReference>
<feature type="domain" description="Flavodoxin-like fold" evidence="3">
    <location>
        <begin position="1"/>
        <end position="215"/>
    </location>
</feature>
<protein>
    <recommendedName>
        <fullName evidence="3">Flavodoxin-like fold domain-containing protein</fullName>
    </recommendedName>
</protein>
<organism evidence="4 5">
    <name type="scientific">Fusarium torreyae</name>
    <dbReference type="NCBI Taxonomy" id="1237075"/>
    <lineage>
        <taxon>Eukaryota</taxon>
        <taxon>Fungi</taxon>
        <taxon>Dikarya</taxon>
        <taxon>Ascomycota</taxon>
        <taxon>Pezizomycotina</taxon>
        <taxon>Sordariomycetes</taxon>
        <taxon>Hypocreomycetidae</taxon>
        <taxon>Hypocreales</taxon>
        <taxon>Nectriaceae</taxon>
        <taxon>Fusarium</taxon>
    </lineage>
</organism>
<dbReference type="GO" id="GO:0005829">
    <property type="term" value="C:cytosol"/>
    <property type="evidence" value="ECO:0007669"/>
    <property type="project" value="TreeGrafter"/>
</dbReference>
<dbReference type="OrthoDB" id="26889at2759"/>
<dbReference type="SUPFAM" id="SSF52218">
    <property type="entry name" value="Flavoproteins"/>
    <property type="match status" value="1"/>
</dbReference>
<dbReference type="PANTHER" id="PTHR10204">
    <property type="entry name" value="NAD P H OXIDOREDUCTASE-RELATED"/>
    <property type="match status" value="1"/>
</dbReference>
<dbReference type="InterPro" id="IPR029039">
    <property type="entry name" value="Flavoprotein-like_sf"/>
</dbReference>
<dbReference type="EMBL" id="JAOQAZ010000008">
    <property type="protein sequence ID" value="KAJ4264456.1"/>
    <property type="molecule type" value="Genomic_DNA"/>
</dbReference>
<reference evidence="4" key="1">
    <citation type="submission" date="2022-09" db="EMBL/GenBank/DDBJ databases">
        <title>Fusarium specimens isolated from Avocado Roots.</title>
        <authorList>
            <person name="Stajich J."/>
            <person name="Roper C."/>
            <person name="Heimlech-Rivalta G."/>
        </authorList>
    </citation>
    <scope>NUCLEOTIDE SEQUENCE</scope>
    <source>
        <strain evidence="4">CF00136</strain>
    </source>
</reference>
<evidence type="ECO:0000313" key="4">
    <source>
        <dbReference type="EMBL" id="KAJ4264456.1"/>
    </source>
</evidence>
<comment type="caution">
    <text evidence="4">The sequence shown here is derived from an EMBL/GenBank/DDBJ whole genome shotgun (WGS) entry which is preliminary data.</text>
</comment>
<dbReference type="Proteomes" id="UP001152049">
    <property type="component" value="Unassembled WGS sequence"/>
</dbReference>
<gene>
    <name evidence="4" type="ORF">NW762_005656</name>
</gene>
<evidence type="ECO:0000313" key="5">
    <source>
        <dbReference type="Proteomes" id="UP001152049"/>
    </source>
</evidence>
<dbReference type="PANTHER" id="PTHR10204:SF34">
    <property type="entry name" value="NAD(P)H DEHYDROGENASE [QUINONE] 1 ISOFORM 1"/>
    <property type="match status" value="1"/>
</dbReference>
<dbReference type="Gene3D" id="3.40.50.360">
    <property type="match status" value="1"/>
</dbReference>
<dbReference type="InterPro" id="IPR051545">
    <property type="entry name" value="NAD(P)H_dehydrogenase_qn"/>
</dbReference>
<accession>A0A9W8VGB5</accession>
<dbReference type="InterPro" id="IPR003680">
    <property type="entry name" value="Flavodoxin_fold"/>
</dbReference>
<dbReference type="Pfam" id="PF02525">
    <property type="entry name" value="Flavodoxin_2"/>
    <property type="match status" value="1"/>
</dbReference>
<name>A0A9W8VGB5_9HYPO</name>
<sequence length="263" mass="29796">MKVFIVLAHPEPQSVNGSLFQVTINELKSQGHQVRTSDLYAMKWKSEIDRADFPNHPVDARLRPAFASAEAYASNTLTDDVKAEQEKLLWADTVIFHFPLWWYSMPAILKGWFERVYSLGFAYGMGEYNEKHWGDRYGEGPFVNKRAMLVVTVGGWTDHYSARGITGPIDDVLYPVNHGLLYYSGFQVLPSHIVYRSDRMDEITFQKEAGTLQEKLRALETTEPIAYRAQNGGDYEIPALTLKPGLDGDSTVAGFSLHIRNND</sequence>
<keyword evidence="5" id="KW-1185">Reference proteome</keyword>
<comment type="similarity">
    <text evidence="1">Belongs to the NAD(P)H dehydrogenase (quinone) family.</text>
</comment>
<evidence type="ECO:0000256" key="1">
    <source>
        <dbReference type="ARBA" id="ARBA00006252"/>
    </source>
</evidence>
<proteinExistence type="inferred from homology"/>
<keyword evidence="2" id="KW-0560">Oxidoreductase</keyword>